<reference evidence="1 2" key="1">
    <citation type="submission" date="2019-09" db="EMBL/GenBank/DDBJ databases">
        <title>Paraburkholderia podalyriae sp. nov., A South African Podalyria-associated rhizobium.</title>
        <authorList>
            <person name="Mavima L."/>
            <person name="Beukes C.W."/>
            <person name="Palmer M."/>
            <person name="De Meyer S.E."/>
            <person name="James E.K."/>
            <person name="Maluk M."/>
            <person name="Avontuur J.R."/>
            <person name="Chan W.Y."/>
            <person name="Venter S.N."/>
            <person name="Steenkamp E.T."/>
        </authorList>
    </citation>
    <scope>NUCLEOTIDE SEQUENCE [LARGE SCALE GENOMIC DNA]</scope>
    <source>
        <strain evidence="1 2">WC7.3b</strain>
    </source>
</reference>
<organism evidence="1 2">
    <name type="scientific">Paraburkholderia podalyriae</name>
    <dbReference type="NCBI Taxonomy" id="1938811"/>
    <lineage>
        <taxon>Bacteria</taxon>
        <taxon>Pseudomonadati</taxon>
        <taxon>Pseudomonadota</taxon>
        <taxon>Betaproteobacteria</taxon>
        <taxon>Burkholderiales</taxon>
        <taxon>Burkholderiaceae</taxon>
        <taxon>Paraburkholderia</taxon>
    </lineage>
</organism>
<dbReference type="RefSeq" id="WP_187639271.1">
    <property type="nucleotide sequence ID" value="NZ_VZQQ01000100.1"/>
</dbReference>
<accession>A0ABR7Q1I9</accession>
<name>A0ABR7Q1I9_9BURK</name>
<proteinExistence type="predicted"/>
<evidence type="ECO:0000313" key="2">
    <source>
        <dbReference type="Proteomes" id="UP000736373"/>
    </source>
</evidence>
<evidence type="ECO:0000313" key="1">
    <source>
        <dbReference type="EMBL" id="MBC8752411.1"/>
    </source>
</evidence>
<sequence>MSTVYIRDGSSRIVGRIQTGSQGKQFAYVSDRMVGIYSPQLDKTFDSRLRLFGNGNQLMALVCRDDDD</sequence>
<protein>
    <submittedName>
        <fullName evidence="1">Uncharacterized protein</fullName>
    </submittedName>
</protein>
<dbReference type="EMBL" id="VZQQ01000100">
    <property type="protein sequence ID" value="MBC8752411.1"/>
    <property type="molecule type" value="Genomic_DNA"/>
</dbReference>
<comment type="caution">
    <text evidence="1">The sequence shown here is derived from an EMBL/GenBank/DDBJ whole genome shotgun (WGS) entry which is preliminary data.</text>
</comment>
<gene>
    <name evidence="1" type="ORF">F6X42_40205</name>
</gene>
<keyword evidence="2" id="KW-1185">Reference proteome</keyword>
<dbReference type="Proteomes" id="UP000736373">
    <property type="component" value="Unassembled WGS sequence"/>
</dbReference>